<keyword evidence="12" id="KW-1185">Reference proteome</keyword>
<sequence length="341" mass="39125">SRVSKERKAWERAGPGPGPGPGGVTFHTIHTLFITMSKRSPATQQNTPAPLANAGGEPIIFNPVSKWQEYVEVPGLTLFDIHREPRRVNEDPTARVRLQLKVLGPEFHCPICLGYIRNTRIVKECLHRFCHDCIEKCLRVGKKQCPQCRIHIPSRRSFRPDTNFDELIKSIYGDLEQLEEFEEKEIEKLNKKNINNAYSESCKRGMLYQTEQRKKRAAIPGALGETVNLPARGIVGLTESPLIEIILRRHPQETAVDRLRKEYIRTSKEMTVEKLKIFLGRKLSYSPYIHFQILATVDDNAVVLPNDITLGVVHREICDNPMNYEMILHYRILPQARHYSG</sequence>
<dbReference type="EC" id="2.3.2.27" evidence="3"/>
<feature type="region of interest" description="Disordered" evidence="9">
    <location>
        <begin position="1"/>
        <end position="24"/>
    </location>
</feature>
<name>A0ABD3RLU1_9STRA</name>
<evidence type="ECO:0000256" key="1">
    <source>
        <dbReference type="ARBA" id="ARBA00000900"/>
    </source>
</evidence>
<dbReference type="InterPro" id="IPR013083">
    <property type="entry name" value="Znf_RING/FYVE/PHD"/>
</dbReference>
<dbReference type="SMART" id="SM00184">
    <property type="entry name" value="RING"/>
    <property type="match status" value="1"/>
</dbReference>
<dbReference type="Gene3D" id="3.30.40.10">
    <property type="entry name" value="Zinc/RING finger domain, C3HC4 (zinc finger)"/>
    <property type="match status" value="1"/>
</dbReference>
<dbReference type="EMBL" id="JALLPB020000255">
    <property type="protein sequence ID" value="KAL3811541.1"/>
    <property type="molecule type" value="Genomic_DNA"/>
</dbReference>
<proteinExistence type="predicted"/>
<keyword evidence="6 8" id="KW-0863">Zinc-finger</keyword>
<evidence type="ECO:0000256" key="3">
    <source>
        <dbReference type="ARBA" id="ARBA00012483"/>
    </source>
</evidence>
<evidence type="ECO:0000313" key="11">
    <source>
        <dbReference type="EMBL" id="KAL3811541.1"/>
    </source>
</evidence>
<gene>
    <name evidence="11" type="ORF">ACHAXA_010317</name>
</gene>
<dbReference type="InterPro" id="IPR001841">
    <property type="entry name" value="Znf_RING"/>
</dbReference>
<evidence type="ECO:0000259" key="10">
    <source>
        <dbReference type="PROSITE" id="PS50089"/>
    </source>
</evidence>
<comment type="catalytic activity">
    <reaction evidence="1">
        <text>S-ubiquitinyl-[E2 ubiquitin-conjugating enzyme]-L-cysteine + [acceptor protein]-L-lysine = [E2 ubiquitin-conjugating enzyme]-L-cysteine + N(6)-ubiquitinyl-[acceptor protein]-L-lysine.</text>
        <dbReference type="EC" id="2.3.2.27"/>
    </reaction>
</comment>
<protein>
    <recommendedName>
        <fullName evidence="3">RING-type E3 ubiquitin transferase</fullName>
        <ecNumber evidence="3">2.3.2.27</ecNumber>
    </recommendedName>
</protein>
<evidence type="ECO:0000256" key="6">
    <source>
        <dbReference type="ARBA" id="ARBA00022771"/>
    </source>
</evidence>
<dbReference type="InterPro" id="IPR018957">
    <property type="entry name" value="Znf_C3HC4_RING-type"/>
</dbReference>
<comment type="caution">
    <text evidence="11">The sequence shown here is derived from an EMBL/GenBank/DDBJ whole genome shotgun (WGS) entry which is preliminary data.</text>
</comment>
<dbReference type="AlphaFoldDB" id="A0ABD3RLU1"/>
<dbReference type="InterPro" id="IPR017907">
    <property type="entry name" value="Znf_RING_CS"/>
</dbReference>
<evidence type="ECO:0000256" key="2">
    <source>
        <dbReference type="ARBA" id="ARBA00004906"/>
    </source>
</evidence>
<accession>A0ABD3RLU1</accession>
<dbReference type="SUPFAM" id="SSF57850">
    <property type="entry name" value="RING/U-box"/>
    <property type="match status" value="1"/>
</dbReference>
<feature type="domain" description="RING-type" evidence="10">
    <location>
        <begin position="109"/>
        <end position="149"/>
    </location>
</feature>
<dbReference type="GO" id="GO:0008270">
    <property type="term" value="F:zinc ion binding"/>
    <property type="evidence" value="ECO:0007669"/>
    <property type="project" value="UniProtKB-KW"/>
</dbReference>
<keyword evidence="4" id="KW-0808">Transferase</keyword>
<evidence type="ECO:0000256" key="4">
    <source>
        <dbReference type="ARBA" id="ARBA00022679"/>
    </source>
</evidence>
<evidence type="ECO:0000256" key="8">
    <source>
        <dbReference type="PROSITE-ProRule" id="PRU00175"/>
    </source>
</evidence>
<dbReference type="Proteomes" id="UP001530377">
    <property type="component" value="Unassembled WGS sequence"/>
</dbReference>
<feature type="non-terminal residue" evidence="11">
    <location>
        <position position="1"/>
    </location>
</feature>
<dbReference type="PANTHER" id="PTHR46076">
    <property type="entry name" value="E3 UBIQUITIN-PROTEIN LIGASE RING1 / RING 2 FAMILY MEMBER"/>
    <property type="match status" value="1"/>
</dbReference>
<evidence type="ECO:0000313" key="12">
    <source>
        <dbReference type="Proteomes" id="UP001530377"/>
    </source>
</evidence>
<dbReference type="CDD" id="cd16531">
    <property type="entry name" value="RING-HC_RING1-like"/>
    <property type="match status" value="1"/>
</dbReference>
<dbReference type="InterPro" id="IPR043540">
    <property type="entry name" value="RING1/RING2"/>
</dbReference>
<reference evidence="11 12" key="1">
    <citation type="submission" date="2024-10" db="EMBL/GenBank/DDBJ databases">
        <title>Updated reference genomes for cyclostephanoid diatoms.</title>
        <authorList>
            <person name="Roberts W.R."/>
            <person name="Alverson A.J."/>
        </authorList>
    </citation>
    <scope>NUCLEOTIDE SEQUENCE [LARGE SCALE GENOMIC DNA]</scope>
    <source>
        <strain evidence="11 12">AJA228-03</strain>
    </source>
</reference>
<evidence type="ECO:0000256" key="7">
    <source>
        <dbReference type="ARBA" id="ARBA00022833"/>
    </source>
</evidence>
<evidence type="ECO:0000256" key="9">
    <source>
        <dbReference type="SAM" id="MobiDB-lite"/>
    </source>
</evidence>
<dbReference type="PANTHER" id="PTHR46076:SF3">
    <property type="entry name" value="E3 UBIQUITIN-PROTEIN LIGASE RING1"/>
    <property type="match status" value="1"/>
</dbReference>
<evidence type="ECO:0000256" key="5">
    <source>
        <dbReference type="ARBA" id="ARBA00022723"/>
    </source>
</evidence>
<dbReference type="Pfam" id="PF00097">
    <property type="entry name" value="zf-C3HC4"/>
    <property type="match status" value="1"/>
</dbReference>
<keyword evidence="7" id="KW-0862">Zinc</keyword>
<dbReference type="PROSITE" id="PS50089">
    <property type="entry name" value="ZF_RING_2"/>
    <property type="match status" value="1"/>
</dbReference>
<dbReference type="Gene3D" id="3.10.20.90">
    <property type="entry name" value="Phosphatidylinositol 3-kinase Catalytic Subunit, Chain A, domain 1"/>
    <property type="match status" value="1"/>
</dbReference>
<organism evidence="11 12">
    <name type="scientific">Cyclostephanos tholiformis</name>
    <dbReference type="NCBI Taxonomy" id="382380"/>
    <lineage>
        <taxon>Eukaryota</taxon>
        <taxon>Sar</taxon>
        <taxon>Stramenopiles</taxon>
        <taxon>Ochrophyta</taxon>
        <taxon>Bacillariophyta</taxon>
        <taxon>Coscinodiscophyceae</taxon>
        <taxon>Thalassiosirophycidae</taxon>
        <taxon>Stephanodiscales</taxon>
        <taxon>Stephanodiscaceae</taxon>
        <taxon>Cyclostephanos</taxon>
    </lineage>
</organism>
<feature type="compositionally biased region" description="Basic and acidic residues" evidence="9">
    <location>
        <begin position="1"/>
        <end position="11"/>
    </location>
</feature>
<dbReference type="GO" id="GO:0061630">
    <property type="term" value="F:ubiquitin protein ligase activity"/>
    <property type="evidence" value="ECO:0007669"/>
    <property type="project" value="UniProtKB-EC"/>
</dbReference>
<comment type="pathway">
    <text evidence="2">Protein modification; protein ubiquitination.</text>
</comment>
<dbReference type="PROSITE" id="PS00518">
    <property type="entry name" value="ZF_RING_1"/>
    <property type="match status" value="1"/>
</dbReference>
<keyword evidence="5" id="KW-0479">Metal-binding</keyword>